<name>A0A229RMN8_9PSEU</name>
<dbReference type="RefSeq" id="WP_093938047.1">
    <property type="nucleotide sequence ID" value="NZ_NMQT01000130.1"/>
</dbReference>
<dbReference type="EMBL" id="NMQT01000130">
    <property type="protein sequence ID" value="OXM47910.1"/>
    <property type="molecule type" value="Genomic_DNA"/>
</dbReference>
<accession>A0A229RMN8</accession>
<evidence type="ECO:0000259" key="1">
    <source>
        <dbReference type="Pfam" id="PF21891"/>
    </source>
</evidence>
<gene>
    <name evidence="2" type="ORF">CFP71_33995</name>
</gene>
<organism evidence="2 3">
    <name type="scientific">Amycolatopsis thailandensis</name>
    <dbReference type="NCBI Taxonomy" id="589330"/>
    <lineage>
        <taxon>Bacteria</taxon>
        <taxon>Bacillati</taxon>
        <taxon>Actinomycetota</taxon>
        <taxon>Actinomycetes</taxon>
        <taxon>Pseudonocardiales</taxon>
        <taxon>Pseudonocardiaceae</taxon>
        <taxon>Amycolatopsis</taxon>
    </lineage>
</organism>
<comment type="caution">
    <text evidence="2">The sequence shown here is derived from an EMBL/GenBank/DDBJ whole genome shotgun (WGS) entry which is preliminary data.</text>
</comment>
<dbReference type="AlphaFoldDB" id="A0A229RMN8"/>
<evidence type="ECO:0000313" key="2">
    <source>
        <dbReference type="EMBL" id="OXM47910.1"/>
    </source>
</evidence>
<protein>
    <recommendedName>
        <fullName evidence="1">DUF6917 domain-containing protein</fullName>
    </recommendedName>
</protein>
<dbReference type="Pfam" id="PF21891">
    <property type="entry name" value="DUF6917"/>
    <property type="match status" value="1"/>
</dbReference>
<dbReference type="OrthoDB" id="4557435at2"/>
<proteinExistence type="predicted"/>
<evidence type="ECO:0000313" key="3">
    <source>
        <dbReference type="Proteomes" id="UP000215223"/>
    </source>
</evidence>
<keyword evidence="3" id="KW-1185">Reference proteome</keyword>
<reference evidence="2 3" key="1">
    <citation type="submission" date="2017-07" db="EMBL/GenBank/DDBJ databases">
        <title>Amycolatopsis thailandensis Genome sequencing and assembly.</title>
        <authorList>
            <person name="Kaur N."/>
            <person name="Mayilraj S."/>
        </authorList>
    </citation>
    <scope>NUCLEOTIDE SEQUENCE [LARGE SCALE GENOMIC DNA]</scope>
    <source>
        <strain evidence="2 3">JCM 16380</strain>
    </source>
</reference>
<dbReference type="InterPro" id="IPR054210">
    <property type="entry name" value="DUF6917"/>
</dbReference>
<sequence>MRDNGSKREVTGTLVKVLAYRQDDRGRCLETFTSRCVRTGEIHELVTTTDTDPEAPIGPVGFLGFAEIDRAGVLDRGDEVWIGTKLLGTVLGFDASHFPDQHAILIHNGRTITGEDVGLEPEQQVRFRAW</sequence>
<dbReference type="Proteomes" id="UP000215223">
    <property type="component" value="Unassembled WGS sequence"/>
</dbReference>
<feature type="domain" description="DUF6917" evidence="1">
    <location>
        <begin position="5"/>
        <end position="128"/>
    </location>
</feature>